<protein>
    <submittedName>
        <fullName evidence="2">Acyloxyacyl hydrolase</fullName>
    </submittedName>
</protein>
<comment type="caution">
    <text evidence="2">The sequence shown here is derived from an EMBL/GenBank/DDBJ whole genome shotgun (WGS) entry which is preliminary data.</text>
</comment>
<name>A0A512HCM0_9HYPH</name>
<proteinExistence type="predicted"/>
<keyword evidence="3" id="KW-1185">Reference proteome</keyword>
<dbReference type="AlphaFoldDB" id="A0A512HCM0"/>
<dbReference type="Pfam" id="PF09411">
    <property type="entry name" value="PagL"/>
    <property type="match status" value="1"/>
</dbReference>
<reference evidence="2 3" key="1">
    <citation type="submission" date="2019-07" db="EMBL/GenBank/DDBJ databases">
        <title>Whole genome shotgun sequence of Rhizobium naphthalenivorans NBRC 107585.</title>
        <authorList>
            <person name="Hosoyama A."/>
            <person name="Uohara A."/>
            <person name="Ohji S."/>
            <person name="Ichikawa N."/>
        </authorList>
    </citation>
    <scope>NUCLEOTIDE SEQUENCE [LARGE SCALE GENOMIC DNA]</scope>
    <source>
        <strain evidence="2 3">NBRC 107585</strain>
    </source>
</reference>
<evidence type="ECO:0000313" key="2">
    <source>
        <dbReference type="EMBL" id="GEO83192.1"/>
    </source>
</evidence>
<evidence type="ECO:0000256" key="1">
    <source>
        <dbReference type="SAM" id="SignalP"/>
    </source>
</evidence>
<dbReference type="InterPro" id="IPR018550">
    <property type="entry name" value="Lipid-A_deacylase-rel"/>
</dbReference>
<keyword evidence="1" id="KW-0732">Signal</keyword>
<evidence type="ECO:0000313" key="3">
    <source>
        <dbReference type="Proteomes" id="UP000321717"/>
    </source>
</evidence>
<gene>
    <name evidence="2" type="ORF">RNA01_01240</name>
</gene>
<dbReference type="OrthoDB" id="8112769at2"/>
<organism evidence="2 3">
    <name type="scientific">Ciceribacter naphthalenivorans</name>
    <dbReference type="NCBI Taxonomy" id="1118451"/>
    <lineage>
        <taxon>Bacteria</taxon>
        <taxon>Pseudomonadati</taxon>
        <taxon>Pseudomonadota</taxon>
        <taxon>Alphaproteobacteria</taxon>
        <taxon>Hyphomicrobiales</taxon>
        <taxon>Rhizobiaceae</taxon>
        <taxon>Ciceribacter</taxon>
    </lineage>
</organism>
<keyword evidence="2" id="KW-0378">Hydrolase</keyword>
<dbReference type="Proteomes" id="UP000321717">
    <property type="component" value="Unassembled WGS sequence"/>
</dbReference>
<sequence>MVMNLRDTAICHTLALVAFAACPLLEQGAVAADWSIKEIRAGVTGSIQARSTFEPGFFPTVALYFDPLDRANAATWQDTLLRPRVHLGASINSAGEASQIFGGFNWTVDLTDRFYIDLSFGGTAHNGDNKDDSSDGPKLGCTLMFRESAAAGFRVTDKFDIVASIDHSSNANLCAPNDGISHAGVAIAYKF</sequence>
<dbReference type="Gene3D" id="2.40.160.20">
    <property type="match status" value="1"/>
</dbReference>
<feature type="chain" id="PRO_5021866443" evidence="1">
    <location>
        <begin position="21"/>
        <end position="191"/>
    </location>
</feature>
<feature type="signal peptide" evidence="1">
    <location>
        <begin position="1"/>
        <end position="20"/>
    </location>
</feature>
<dbReference type="GO" id="GO:0016787">
    <property type="term" value="F:hydrolase activity"/>
    <property type="evidence" value="ECO:0007669"/>
    <property type="project" value="UniProtKB-KW"/>
</dbReference>
<dbReference type="EMBL" id="BJZP01000001">
    <property type="protein sequence ID" value="GEO83192.1"/>
    <property type="molecule type" value="Genomic_DNA"/>
</dbReference>
<accession>A0A512HCM0</accession>
<dbReference type="PROSITE" id="PS51257">
    <property type="entry name" value="PROKAR_LIPOPROTEIN"/>
    <property type="match status" value="1"/>
</dbReference>